<feature type="transmembrane region" description="Helical" evidence="7">
    <location>
        <begin position="164"/>
        <end position="185"/>
    </location>
</feature>
<feature type="domain" description="Concentrative nucleoside transporter C-terminal" evidence="9">
    <location>
        <begin position="192"/>
        <end position="389"/>
    </location>
</feature>
<keyword evidence="3" id="KW-1003">Cell membrane</keyword>
<dbReference type="Pfam" id="PF07670">
    <property type="entry name" value="Gate"/>
    <property type="match status" value="1"/>
</dbReference>
<keyword evidence="5 7" id="KW-1133">Transmembrane helix</keyword>
<dbReference type="EMBL" id="JAAGPU010000012">
    <property type="protein sequence ID" value="NEU04737.1"/>
    <property type="molecule type" value="Genomic_DNA"/>
</dbReference>
<evidence type="ECO:0000256" key="4">
    <source>
        <dbReference type="ARBA" id="ARBA00022692"/>
    </source>
</evidence>
<evidence type="ECO:0000256" key="2">
    <source>
        <dbReference type="ARBA" id="ARBA00009033"/>
    </source>
</evidence>
<name>A0A6M0H2I3_9CLOT</name>
<dbReference type="InterPro" id="IPR011657">
    <property type="entry name" value="CNT_C_dom"/>
</dbReference>
<feature type="transmembrane region" description="Helical" evidence="7">
    <location>
        <begin position="255"/>
        <end position="282"/>
    </location>
</feature>
<dbReference type="GO" id="GO:0015293">
    <property type="term" value="F:symporter activity"/>
    <property type="evidence" value="ECO:0007669"/>
    <property type="project" value="TreeGrafter"/>
</dbReference>
<evidence type="ECO:0000256" key="1">
    <source>
        <dbReference type="ARBA" id="ARBA00004651"/>
    </source>
</evidence>
<keyword evidence="6 7" id="KW-0472">Membrane</keyword>
<feature type="domain" description="Concentrative nucleoside transporter N-terminal" evidence="8">
    <location>
        <begin position="10"/>
        <end position="82"/>
    </location>
</feature>
<evidence type="ECO:0000313" key="11">
    <source>
        <dbReference type="EMBL" id="NEU04737.1"/>
    </source>
</evidence>
<accession>A0A6M0H2I3</accession>
<dbReference type="PANTHER" id="PTHR10590:SF4">
    <property type="entry name" value="SOLUTE CARRIER FAMILY 28 MEMBER 3"/>
    <property type="match status" value="1"/>
</dbReference>
<proteinExistence type="inferred from homology"/>
<feature type="transmembrane region" description="Helical" evidence="7">
    <location>
        <begin position="30"/>
        <end position="48"/>
    </location>
</feature>
<dbReference type="Proteomes" id="UP000481872">
    <property type="component" value="Unassembled WGS sequence"/>
</dbReference>
<dbReference type="Pfam" id="PF07662">
    <property type="entry name" value="Nucleos_tra2_C"/>
    <property type="match status" value="1"/>
</dbReference>
<feature type="transmembrane region" description="Helical" evidence="7">
    <location>
        <begin position="371"/>
        <end position="391"/>
    </location>
</feature>
<evidence type="ECO:0000259" key="8">
    <source>
        <dbReference type="Pfam" id="PF01773"/>
    </source>
</evidence>
<dbReference type="AlphaFoldDB" id="A0A6M0H2I3"/>
<dbReference type="InterPro" id="IPR011642">
    <property type="entry name" value="Gate_dom"/>
</dbReference>
<evidence type="ECO:0000259" key="10">
    <source>
        <dbReference type="Pfam" id="PF07670"/>
    </source>
</evidence>
<evidence type="ECO:0000256" key="5">
    <source>
        <dbReference type="ARBA" id="ARBA00022989"/>
    </source>
</evidence>
<evidence type="ECO:0000313" key="12">
    <source>
        <dbReference type="Proteomes" id="UP000481872"/>
    </source>
</evidence>
<dbReference type="Pfam" id="PF01773">
    <property type="entry name" value="Nucleos_tra2_N"/>
    <property type="match status" value="1"/>
</dbReference>
<dbReference type="GO" id="GO:0005886">
    <property type="term" value="C:plasma membrane"/>
    <property type="evidence" value="ECO:0007669"/>
    <property type="project" value="UniProtKB-SubCell"/>
</dbReference>
<keyword evidence="12" id="KW-1185">Reference proteome</keyword>
<comment type="caution">
    <text evidence="11">The sequence shown here is derived from an EMBL/GenBank/DDBJ whole genome shotgun (WGS) entry which is preliminary data.</text>
</comment>
<comment type="subcellular location">
    <subcellularLocation>
        <location evidence="1">Cell membrane</location>
        <topology evidence="1">Multi-pass membrane protein</topology>
    </subcellularLocation>
</comment>
<evidence type="ECO:0000256" key="7">
    <source>
        <dbReference type="SAM" id="Phobius"/>
    </source>
</evidence>
<comment type="similarity">
    <text evidence="2">Belongs to the concentrative nucleoside transporter (CNT) (TC 2.A.41) family.</text>
</comment>
<keyword evidence="4 7" id="KW-0812">Transmembrane</keyword>
<reference evidence="11 12" key="1">
    <citation type="submission" date="2020-02" db="EMBL/GenBank/DDBJ databases">
        <title>Genome assembly of a novel Clostridium senegalense strain.</title>
        <authorList>
            <person name="Gupta T.B."/>
            <person name="Jauregui R."/>
            <person name="Maclean P."/>
            <person name="Nawarathana A."/>
            <person name="Brightwell G."/>
        </authorList>
    </citation>
    <scope>NUCLEOTIDE SEQUENCE [LARGE SCALE GENOMIC DNA]</scope>
    <source>
        <strain evidence="11 12">AGRFS4</strain>
    </source>
</reference>
<organism evidence="11 12">
    <name type="scientific">Clostridium senegalense</name>
    <dbReference type="NCBI Taxonomy" id="1465809"/>
    <lineage>
        <taxon>Bacteria</taxon>
        <taxon>Bacillati</taxon>
        <taxon>Bacillota</taxon>
        <taxon>Clostridia</taxon>
        <taxon>Eubacteriales</taxon>
        <taxon>Clostridiaceae</taxon>
        <taxon>Clostridium</taxon>
    </lineage>
</organism>
<dbReference type="InterPro" id="IPR008276">
    <property type="entry name" value="C_nuclsd_transpt"/>
</dbReference>
<feature type="transmembrane region" description="Helical" evidence="7">
    <location>
        <begin position="84"/>
        <end position="109"/>
    </location>
</feature>
<dbReference type="PANTHER" id="PTHR10590">
    <property type="entry name" value="SODIUM/NUCLEOSIDE COTRANSPORTER"/>
    <property type="match status" value="1"/>
</dbReference>
<protein>
    <submittedName>
        <fullName evidence="11">NupC/NupG family nucleoside CNT transporter</fullName>
    </submittedName>
</protein>
<sequence>MVNILFGLIAIILLLGLAVLFSNNRKAIKYKIIIPGILVQVFLAIFVLKVSIGQKILMAIANGLNSIFNNGFEGIKFVFGDLSLGFVFAINVLGLIVFTSALVSLLYYLKILPIIVNIVGKAVSKIMGTTLGESFNAVGNIFLGGTEAPILIKPYLKSMTKSELFAVMAAGLGSASAAILGGYSMMGIDSKYLLIAIFSVPFSTLMVSKILYPEAEDVEIKEIKIENSTAKNVFDAIGEGTGQGLQLALNVGASLIAFIGLMALINSVLGVVGLSITSILGFLLRPLSILFHIPSSEAASFASLIGTKMAVNEFVAFSDMSSIINTLSPRTIAVLSVALCNFANLSSIGIQIGGFSILAPERREEVTKNGLRALLSGTISTLITSAIIGMIV</sequence>
<dbReference type="InterPro" id="IPR002668">
    <property type="entry name" value="CNT_N_dom"/>
</dbReference>
<gene>
    <name evidence="11" type="ORF">G3M99_07705</name>
</gene>
<dbReference type="GO" id="GO:0005337">
    <property type="term" value="F:nucleoside transmembrane transporter activity"/>
    <property type="evidence" value="ECO:0007669"/>
    <property type="project" value="InterPro"/>
</dbReference>
<evidence type="ECO:0000259" key="9">
    <source>
        <dbReference type="Pfam" id="PF07662"/>
    </source>
</evidence>
<dbReference type="RefSeq" id="WP_199869742.1">
    <property type="nucleotide sequence ID" value="NZ_JAAGPU010000012.1"/>
</dbReference>
<feature type="domain" description="Nucleoside transporter/FeoB GTPase Gate" evidence="10">
    <location>
        <begin position="90"/>
        <end position="186"/>
    </location>
</feature>
<evidence type="ECO:0000256" key="3">
    <source>
        <dbReference type="ARBA" id="ARBA00022475"/>
    </source>
</evidence>
<evidence type="ECO:0000256" key="6">
    <source>
        <dbReference type="ARBA" id="ARBA00023136"/>
    </source>
</evidence>